<dbReference type="PROSITE" id="PS51318">
    <property type="entry name" value="TAT"/>
    <property type="match status" value="1"/>
</dbReference>
<feature type="chain" id="PRO_5039763123" description="Endoglucanase" evidence="9">
    <location>
        <begin position="39"/>
        <end position="949"/>
    </location>
</feature>
<dbReference type="CDD" id="cd00063">
    <property type="entry name" value="FN3"/>
    <property type="match status" value="2"/>
</dbReference>
<evidence type="ECO:0000259" key="11">
    <source>
        <dbReference type="PROSITE" id="PS50853"/>
    </source>
</evidence>
<feature type="active site" evidence="8">
    <location>
        <position position="456"/>
    </location>
</feature>
<dbReference type="InterPro" id="IPR036966">
    <property type="entry name" value="CBM3_sf"/>
</dbReference>
<dbReference type="GO" id="GO:0030245">
    <property type="term" value="P:cellulose catabolic process"/>
    <property type="evidence" value="ECO:0007669"/>
    <property type="project" value="UniProtKB-KW"/>
</dbReference>
<dbReference type="Gene3D" id="2.60.40.10">
    <property type="entry name" value="Immunoglobulins"/>
    <property type="match status" value="2"/>
</dbReference>
<dbReference type="OrthoDB" id="9758662at2"/>
<dbReference type="Pfam" id="PF00759">
    <property type="entry name" value="Glyco_hydro_9"/>
    <property type="match status" value="1"/>
</dbReference>
<dbReference type="PANTHER" id="PTHR22298">
    <property type="entry name" value="ENDO-1,4-BETA-GLUCANASE"/>
    <property type="match status" value="1"/>
</dbReference>
<dbReference type="SUPFAM" id="SSF48208">
    <property type="entry name" value="Six-hairpin glycosidases"/>
    <property type="match status" value="1"/>
</dbReference>
<reference evidence="14 15" key="1">
    <citation type="submission" date="2018-11" db="EMBL/GenBank/DDBJ databases">
        <title>Sequencing the genomes of 1000 actinobacteria strains.</title>
        <authorList>
            <person name="Klenk H.-P."/>
        </authorList>
    </citation>
    <scope>NUCLEOTIDE SEQUENCE [LARGE SCALE GENOMIC DNA]</scope>
    <source>
        <strain evidence="14 15">DSM 15700</strain>
    </source>
</reference>
<dbReference type="RefSeq" id="WP_123815336.1">
    <property type="nucleotide sequence ID" value="NZ_RKQZ01000001.1"/>
</dbReference>
<dbReference type="Pfam" id="PF00041">
    <property type="entry name" value="fn3"/>
    <property type="match status" value="2"/>
</dbReference>
<evidence type="ECO:0000256" key="6">
    <source>
        <dbReference type="ARBA" id="ARBA00023326"/>
    </source>
</evidence>
<dbReference type="InterPro" id="IPR008965">
    <property type="entry name" value="CBM2/CBM3_carb-bd_dom_sf"/>
</dbReference>
<dbReference type="SMART" id="SM01067">
    <property type="entry name" value="CBM_3"/>
    <property type="match status" value="1"/>
</dbReference>
<feature type="signal peptide" evidence="9">
    <location>
        <begin position="1"/>
        <end position="38"/>
    </location>
</feature>
<feature type="active site" evidence="7">
    <location>
        <position position="417"/>
    </location>
</feature>
<keyword evidence="2 7" id="KW-0378">Hydrolase</keyword>
<dbReference type="InterPro" id="IPR036116">
    <property type="entry name" value="FN3_sf"/>
</dbReference>
<dbReference type="InterPro" id="IPR012291">
    <property type="entry name" value="CBM2_carb-bd_dom_sf"/>
</dbReference>
<keyword evidence="5 7" id="KW-0326">Glycosidase</keyword>
<dbReference type="Proteomes" id="UP000280501">
    <property type="component" value="Unassembled WGS sequence"/>
</dbReference>
<feature type="domain" description="CBM2" evidence="13">
    <location>
        <begin position="841"/>
        <end position="949"/>
    </location>
</feature>
<dbReference type="Gene3D" id="1.50.10.10">
    <property type="match status" value="1"/>
</dbReference>
<accession>A0A3N4ZRP0</accession>
<name>A0A3N4ZRP0_9MICO</name>
<dbReference type="InterPro" id="IPR001701">
    <property type="entry name" value="Glyco_hydro_9"/>
</dbReference>
<feature type="domain" description="Fibronectin type-III" evidence="11">
    <location>
        <begin position="754"/>
        <end position="840"/>
    </location>
</feature>
<dbReference type="GO" id="GO:0030248">
    <property type="term" value="F:cellulose binding"/>
    <property type="evidence" value="ECO:0007669"/>
    <property type="project" value="InterPro"/>
</dbReference>
<dbReference type="SMART" id="SM00060">
    <property type="entry name" value="FN3"/>
    <property type="match status" value="2"/>
</dbReference>
<dbReference type="InterPro" id="IPR013783">
    <property type="entry name" value="Ig-like_fold"/>
</dbReference>
<dbReference type="Pfam" id="PF00942">
    <property type="entry name" value="CBM_3"/>
    <property type="match status" value="1"/>
</dbReference>
<evidence type="ECO:0000313" key="15">
    <source>
        <dbReference type="Proteomes" id="UP000280501"/>
    </source>
</evidence>
<dbReference type="GO" id="GO:0008810">
    <property type="term" value="F:cellulase activity"/>
    <property type="evidence" value="ECO:0007669"/>
    <property type="project" value="UniProtKB-EC"/>
</dbReference>
<dbReference type="InterPro" id="IPR003961">
    <property type="entry name" value="FN3_dom"/>
</dbReference>
<keyword evidence="4 7" id="KW-0119">Carbohydrate metabolism</keyword>
<dbReference type="EMBL" id="RKQZ01000001">
    <property type="protein sequence ID" value="RPF22421.1"/>
    <property type="molecule type" value="Genomic_DNA"/>
</dbReference>
<dbReference type="AlphaFoldDB" id="A0A3N4ZRP0"/>
<dbReference type="InterPro" id="IPR006311">
    <property type="entry name" value="TAT_signal"/>
</dbReference>
<feature type="region of interest" description="Disordered" evidence="10">
    <location>
        <begin position="743"/>
        <end position="763"/>
    </location>
</feature>
<comment type="catalytic activity">
    <reaction evidence="1 9">
        <text>Endohydrolysis of (1-&gt;4)-beta-D-glucosidic linkages in cellulose, lichenin and cereal beta-D-glucans.</text>
        <dbReference type="EC" id="3.2.1.4"/>
    </reaction>
</comment>
<evidence type="ECO:0000256" key="1">
    <source>
        <dbReference type="ARBA" id="ARBA00000966"/>
    </source>
</evidence>
<dbReference type="PROSITE" id="PS50853">
    <property type="entry name" value="FN3"/>
    <property type="match status" value="2"/>
</dbReference>
<protein>
    <recommendedName>
        <fullName evidence="9">Endoglucanase</fullName>
        <ecNumber evidence="9">3.2.1.4</ecNumber>
    </recommendedName>
</protein>
<comment type="similarity">
    <text evidence="7 9">Belongs to the glycosyl hydrolase 9 (cellulase E) family.</text>
</comment>
<evidence type="ECO:0000256" key="10">
    <source>
        <dbReference type="SAM" id="MobiDB-lite"/>
    </source>
</evidence>
<dbReference type="InterPro" id="IPR033126">
    <property type="entry name" value="Glyco_hydro_9_Asp/Glu_AS"/>
</dbReference>
<feature type="active site" evidence="8">
    <location>
        <position position="465"/>
    </location>
</feature>
<dbReference type="InterPro" id="IPR008928">
    <property type="entry name" value="6-hairpin_glycosidase_sf"/>
</dbReference>
<evidence type="ECO:0000313" key="14">
    <source>
        <dbReference type="EMBL" id="RPF22421.1"/>
    </source>
</evidence>
<evidence type="ECO:0000256" key="2">
    <source>
        <dbReference type="ARBA" id="ARBA00022801"/>
    </source>
</evidence>
<keyword evidence="3 9" id="KW-0136">Cellulose degradation</keyword>
<dbReference type="InterPro" id="IPR012341">
    <property type="entry name" value="6hp_glycosidase-like_sf"/>
</dbReference>
<comment type="caution">
    <text evidence="14">The sequence shown here is derived from an EMBL/GenBank/DDBJ whole genome shotgun (WGS) entry which is preliminary data.</text>
</comment>
<keyword evidence="6 7" id="KW-0624">Polysaccharide degradation</keyword>
<dbReference type="InterPro" id="IPR018221">
    <property type="entry name" value="Glyco_hydro_9_His_AS"/>
</dbReference>
<dbReference type="Pfam" id="PF00553">
    <property type="entry name" value="CBM_2"/>
    <property type="match status" value="1"/>
</dbReference>
<dbReference type="SUPFAM" id="SSF49384">
    <property type="entry name" value="Carbohydrate-binding domain"/>
    <property type="match status" value="2"/>
</dbReference>
<dbReference type="Gene3D" id="2.60.40.290">
    <property type="match status" value="1"/>
</dbReference>
<proteinExistence type="inferred from homology"/>
<dbReference type="Gene3D" id="2.60.40.710">
    <property type="entry name" value="Endoglucanase-like"/>
    <property type="match status" value="1"/>
</dbReference>
<evidence type="ECO:0000256" key="8">
    <source>
        <dbReference type="PROSITE-ProRule" id="PRU10060"/>
    </source>
</evidence>
<dbReference type="FunFam" id="1.50.10.10:FF:000020">
    <property type="entry name" value="Endoglucanase"/>
    <property type="match status" value="1"/>
</dbReference>
<sequence>MHPRTTARRRAAARATALTATCALLAAGTAGVAPAASAAGDHNYAEVLQKSLFFYDAQRSGDLPDDFRVSWRGDSGMDDGADVGLDLTGGWYDAGDHVKFGLPMAFTTTMLAWGAIESPGGYTASGQEDELLDSLRWVNDYFIKAHPEPNVLYAQVGDGDDDHKWWGPAEAMQMERPAFKVDASCPGSDVAGETAAAMAASSIVFADSDPAYAAELVTHAEQLYDFADTYRGEYSDCVPAGNFYNSWSGYQDELVWGAYWLYEATGDANYLAKAEAEYDGLSTEPQTDTRSYRWTVAWDDKSYGAYALLAQATGDQRYVDDANRWLDFWTTGYEGQRIDYSPGGQAHLDTWGSLRYAANTAFVALTYGDWLAQQGDTTRAQTYHDFGVSQIDYALGDNPRGSSYVVGYGENPPQDPHHRTAHGSWLDSLTDPAETRHTLYGALVGGPGSPDDSYTDDRGDYVSNEVATDYNAGFTSALAYLVDEYGGTPSASFPQPETPDQDEFFVESSLNQPGTQFTEIKAMVRNRSAFPARVLDDVRVRYWFTLDAGADPSTIQASTNYSECPDGTASVGHAGGDQYYVEIDCSGSPVYPGGQSQHRREIQFRVTADVWDPSNDWSYTGVGDDPAKNDRITLSEGSELLWGSAPGPVEPDTTAPTAPGTPVADDVTAYGATLTWAASTDTESGVASYDVLLDGAVVATTQDATHVLTGLDADTTYEVAVVATDNAGNTSQPSDVATFTTAEEPAPDTTAPTAPGTPAASSVTANGASLTWTASTDDGSGVASYDVLLDGTVVATSVTAEYTLTGLDADTTYEVAVVATDNAGNTSQPSGVATFTTAQAPDPGAISCTASYGVVNQWDSGFQSEVSVTNTGTETVEDAVVTWEFTNGETITQSWTGTATQSGATVTVVAPGWAPDLAPGMTWSFGFIGTGTPVAPTAILLNGTPCTME</sequence>
<dbReference type="PROSITE" id="PS51172">
    <property type="entry name" value="CBM3"/>
    <property type="match status" value="1"/>
</dbReference>
<dbReference type="SUPFAM" id="SSF49265">
    <property type="entry name" value="Fibronectin type III"/>
    <property type="match status" value="1"/>
</dbReference>
<feature type="domain" description="CBM3" evidence="12">
    <location>
        <begin position="499"/>
        <end position="647"/>
    </location>
</feature>
<dbReference type="PROSITE" id="PS00698">
    <property type="entry name" value="GH9_3"/>
    <property type="match status" value="1"/>
</dbReference>
<feature type="domain" description="Fibronectin type-III" evidence="11">
    <location>
        <begin position="658"/>
        <end position="744"/>
    </location>
</feature>
<evidence type="ECO:0000256" key="4">
    <source>
        <dbReference type="ARBA" id="ARBA00023277"/>
    </source>
</evidence>
<evidence type="ECO:0000259" key="12">
    <source>
        <dbReference type="PROSITE" id="PS51172"/>
    </source>
</evidence>
<evidence type="ECO:0000256" key="9">
    <source>
        <dbReference type="RuleBase" id="RU361166"/>
    </source>
</evidence>
<keyword evidence="9" id="KW-0732">Signal</keyword>
<evidence type="ECO:0000256" key="5">
    <source>
        <dbReference type="ARBA" id="ARBA00023295"/>
    </source>
</evidence>
<dbReference type="InterPro" id="IPR001919">
    <property type="entry name" value="CBD2"/>
</dbReference>
<organism evidence="14 15">
    <name type="scientific">Myceligenerans xiligouense</name>
    <dbReference type="NCBI Taxonomy" id="253184"/>
    <lineage>
        <taxon>Bacteria</taxon>
        <taxon>Bacillati</taxon>
        <taxon>Actinomycetota</taxon>
        <taxon>Actinomycetes</taxon>
        <taxon>Micrococcales</taxon>
        <taxon>Promicromonosporaceae</taxon>
        <taxon>Myceligenerans</taxon>
    </lineage>
</organism>
<dbReference type="PROSITE" id="PS51173">
    <property type="entry name" value="CBM2"/>
    <property type="match status" value="1"/>
</dbReference>
<evidence type="ECO:0000256" key="7">
    <source>
        <dbReference type="PROSITE-ProRule" id="PRU10059"/>
    </source>
</evidence>
<dbReference type="EC" id="3.2.1.4" evidence="9"/>
<dbReference type="PROSITE" id="PS00592">
    <property type="entry name" value="GH9_2"/>
    <property type="match status" value="1"/>
</dbReference>
<evidence type="ECO:0000259" key="13">
    <source>
        <dbReference type="PROSITE" id="PS51173"/>
    </source>
</evidence>
<keyword evidence="15" id="KW-1185">Reference proteome</keyword>
<gene>
    <name evidence="14" type="ORF">EDD34_3081</name>
</gene>
<dbReference type="SMART" id="SM00637">
    <property type="entry name" value="CBD_II"/>
    <property type="match status" value="1"/>
</dbReference>
<evidence type="ECO:0000256" key="3">
    <source>
        <dbReference type="ARBA" id="ARBA00023001"/>
    </source>
</evidence>
<dbReference type="InterPro" id="IPR001956">
    <property type="entry name" value="CBM3"/>
</dbReference>